<gene>
    <name evidence="7" type="primary">deoD</name>
    <name evidence="7" type="ORF">MOVI_7120</name>
</gene>
<dbReference type="InterPro" id="IPR035994">
    <property type="entry name" value="Nucleoside_phosphorylase_sf"/>
</dbReference>
<reference evidence="7 8" key="1">
    <citation type="submission" date="2014-03" db="EMBL/GenBank/DDBJ databases">
        <title>Genome sequence of Mycoplasma ovipneumoniae strain 14811.</title>
        <authorList>
            <person name="Sirand-Pugnet P."/>
            <person name="Breton M."/>
            <person name="Dordet-Frisoni E."/>
            <person name="Baranowski E."/>
            <person name="Barre A."/>
            <person name="Couture C."/>
            <person name="Dupuy V."/>
            <person name="Gaurivaud P."/>
            <person name="Jacob D."/>
            <person name="Lemaitre C."/>
            <person name="Manso-Silvan L."/>
            <person name="Nikolski M."/>
            <person name="Nouvel L.-X."/>
            <person name="Poumarat F."/>
            <person name="Tardy F."/>
            <person name="Thebault P."/>
            <person name="Theil S."/>
            <person name="Citti C."/>
            <person name="Thiaucourt F."/>
            <person name="Blanchard A."/>
        </authorList>
    </citation>
    <scope>NUCLEOTIDE SEQUENCE [LARGE SCALE GENOMIC DNA]</scope>
    <source>
        <strain evidence="7 8">14811</strain>
    </source>
</reference>
<dbReference type="RefSeq" id="WP_044284526.1">
    <property type="nucleotide sequence ID" value="NZ_JFAD01000039.1"/>
</dbReference>
<sequence>MTPHIEAKKHEIAPVVLMPGDPLRAEFIAKNFLTDAKLVSKVRNNLIFTGKYKDKEVTIAASGMGSGSIGIYAYELFKFYDVEKIIRIGSAGSYDKDLEIFDLVIAKSAWSDSCSFPALLGQGQSHLSYPDLELVANLFHSAEKLGLSPVYTNIHSTDVFYSTRDLSKTIQLSRAQAVEMESFALFTIANHLQKKAASILTISDSLITKTSLDPLARQEKFEEMIEIALGAL</sequence>
<evidence type="ECO:0000256" key="2">
    <source>
        <dbReference type="ARBA" id="ARBA00021980"/>
    </source>
</evidence>
<protein>
    <recommendedName>
        <fullName evidence="2">Uridine phosphorylase</fullName>
        <ecNumber evidence="1">2.4.2.3</ecNumber>
    </recommendedName>
</protein>
<dbReference type="InterPro" id="IPR004402">
    <property type="entry name" value="DeoD-type"/>
</dbReference>
<evidence type="ECO:0000256" key="5">
    <source>
        <dbReference type="ARBA" id="ARBA00048447"/>
    </source>
</evidence>
<dbReference type="GO" id="GO:0006152">
    <property type="term" value="P:purine nucleoside catabolic process"/>
    <property type="evidence" value="ECO:0007669"/>
    <property type="project" value="TreeGrafter"/>
</dbReference>
<dbReference type="Proteomes" id="UP000020977">
    <property type="component" value="Unassembled WGS sequence"/>
</dbReference>
<feature type="domain" description="Nucleoside phosphorylase" evidence="6">
    <location>
        <begin position="15"/>
        <end position="208"/>
    </location>
</feature>
<dbReference type="STRING" id="1188239.MOVI_7120"/>
<comment type="caution">
    <text evidence="7">The sequence shown here is derived from an EMBL/GenBank/DDBJ whole genome shotgun (WGS) entry which is preliminary data.</text>
</comment>
<dbReference type="AlphaFoldDB" id="A0A014L5S5"/>
<dbReference type="EMBL" id="JFAD01000039">
    <property type="protein sequence ID" value="EXU60809.1"/>
    <property type="molecule type" value="Genomic_DNA"/>
</dbReference>
<keyword evidence="3" id="KW-0328">Glycosyltransferase</keyword>
<comment type="catalytic activity">
    <reaction evidence="5">
        <text>uridine + phosphate = alpha-D-ribose 1-phosphate + uracil</text>
        <dbReference type="Rhea" id="RHEA:24388"/>
        <dbReference type="ChEBI" id="CHEBI:16704"/>
        <dbReference type="ChEBI" id="CHEBI:17568"/>
        <dbReference type="ChEBI" id="CHEBI:43474"/>
        <dbReference type="ChEBI" id="CHEBI:57720"/>
        <dbReference type="EC" id="2.4.2.3"/>
    </reaction>
</comment>
<dbReference type="PANTHER" id="PTHR43691:SF11">
    <property type="entry name" value="FI09636P-RELATED"/>
    <property type="match status" value="1"/>
</dbReference>
<dbReference type="GO" id="GO:0004850">
    <property type="term" value="F:uridine phosphorylase activity"/>
    <property type="evidence" value="ECO:0007669"/>
    <property type="project" value="UniProtKB-EC"/>
</dbReference>
<dbReference type="PATRIC" id="fig|1188239.3.peg.1672"/>
<evidence type="ECO:0000256" key="4">
    <source>
        <dbReference type="ARBA" id="ARBA00022679"/>
    </source>
</evidence>
<dbReference type="SUPFAM" id="SSF53167">
    <property type="entry name" value="Purine and uridine phosphorylases"/>
    <property type="match status" value="1"/>
</dbReference>
<evidence type="ECO:0000313" key="7">
    <source>
        <dbReference type="EMBL" id="EXU60809.1"/>
    </source>
</evidence>
<evidence type="ECO:0000259" key="6">
    <source>
        <dbReference type="Pfam" id="PF01048"/>
    </source>
</evidence>
<dbReference type="CDD" id="cd09006">
    <property type="entry name" value="PNP_EcPNPI-like"/>
    <property type="match status" value="1"/>
</dbReference>
<evidence type="ECO:0000256" key="3">
    <source>
        <dbReference type="ARBA" id="ARBA00022676"/>
    </source>
</evidence>
<dbReference type="NCBIfam" id="NF004489">
    <property type="entry name" value="PRK05819.1"/>
    <property type="match status" value="1"/>
</dbReference>
<dbReference type="Gene3D" id="3.40.50.1580">
    <property type="entry name" value="Nucleoside phosphorylase domain"/>
    <property type="match status" value="1"/>
</dbReference>
<accession>A0A014L5S5</accession>
<dbReference type="eggNOG" id="COG0813">
    <property type="taxonomic scope" value="Bacteria"/>
</dbReference>
<proteinExistence type="predicted"/>
<dbReference type="Pfam" id="PF01048">
    <property type="entry name" value="PNP_UDP_1"/>
    <property type="match status" value="1"/>
</dbReference>
<dbReference type="GO" id="GO:0005829">
    <property type="term" value="C:cytosol"/>
    <property type="evidence" value="ECO:0007669"/>
    <property type="project" value="TreeGrafter"/>
</dbReference>
<dbReference type="NCBIfam" id="TIGR00107">
    <property type="entry name" value="deoD"/>
    <property type="match status" value="1"/>
</dbReference>
<evidence type="ECO:0000313" key="8">
    <source>
        <dbReference type="Proteomes" id="UP000020977"/>
    </source>
</evidence>
<evidence type="ECO:0000256" key="1">
    <source>
        <dbReference type="ARBA" id="ARBA00011888"/>
    </source>
</evidence>
<dbReference type="InterPro" id="IPR000845">
    <property type="entry name" value="Nucleoside_phosphorylase_d"/>
</dbReference>
<dbReference type="PANTHER" id="PTHR43691">
    <property type="entry name" value="URIDINE PHOSPHORYLASE"/>
    <property type="match status" value="1"/>
</dbReference>
<name>A0A014L5S5_9BACT</name>
<organism evidence="7 8">
    <name type="scientific">Mesomycoplasma ovipneumoniae 14811</name>
    <dbReference type="NCBI Taxonomy" id="1188239"/>
    <lineage>
        <taxon>Bacteria</taxon>
        <taxon>Bacillati</taxon>
        <taxon>Mycoplasmatota</taxon>
        <taxon>Mycoplasmoidales</taxon>
        <taxon>Metamycoplasmataceae</taxon>
        <taxon>Mesomycoplasma</taxon>
    </lineage>
</organism>
<dbReference type="EC" id="2.4.2.3" evidence="1"/>
<keyword evidence="4" id="KW-0808">Transferase</keyword>
<dbReference type="GO" id="GO:0004731">
    <property type="term" value="F:purine-nucleoside phosphorylase activity"/>
    <property type="evidence" value="ECO:0007669"/>
    <property type="project" value="InterPro"/>
</dbReference>